<dbReference type="InterPro" id="IPR027417">
    <property type="entry name" value="P-loop_NTPase"/>
</dbReference>
<evidence type="ECO:0000313" key="2">
    <source>
        <dbReference type="EMBL" id="TCZ61073.1"/>
    </source>
</evidence>
<dbReference type="PANTHER" id="PTHR13696">
    <property type="entry name" value="P-LOOP CONTAINING NUCLEOSIDE TRIPHOSPHATE HYDROLASE"/>
    <property type="match status" value="1"/>
</dbReference>
<dbReference type="RefSeq" id="WP_132289681.1">
    <property type="nucleotide sequence ID" value="NZ_SKBM01000011.1"/>
</dbReference>
<dbReference type="NCBIfam" id="TIGR03453">
    <property type="entry name" value="partition_RepA"/>
    <property type="match status" value="1"/>
</dbReference>
<evidence type="ECO:0000313" key="3">
    <source>
        <dbReference type="Proteomes" id="UP000295023"/>
    </source>
</evidence>
<dbReference type="Gene3D" id="3.40.50.300">
    <property type="entry name" value="P-loop containing nucleotide triphosphate hydrolases"/>
    <property type="match status" value="1"/>
</dbReference>
<dbReference type="SUPFAM" id="SSF52540">
    <property type="entry name" value="P-loop containing nucleoside triphosphate hydrolases"/>
    <property type="match status" value="1"/>
</dbReference>
<dbReference type="AlphaFoldDB" id="A0A4R4DLX1"/>
<keyword evidence="3" id="KW-1185">Reference proteome</keyword>
<comment type="caution">
    <text evidence="2">The sequence shown here is derived from an EMBL/GenBank/DDBJ whole genome shotgun (WGS) entry which is preliminary data.</text>
</comment>
<evidence type="ECO:0000259" key="1">
    <source>
        <dbReference type="Pfam" id="PF13614"/>
    </source>
</evidence>
<dbReference type="InterPro" id="IPR050678">
    <property type="entry name" value="DNA_Partitioning_ATPase"/>
</dbReference>
<dbReference type="InterPro" id="IPR017818">
    <property type="entry name" value="Plasmid_partition_RepA"/>
</dbReference>
<gene>
    <name evidence="2" type="primary">repA</name>
    <name evidence="2" type="ORF">EXY23_13150</name>
</gene>
<dbReference type="Pfam" id="PF13614">
    <property type="entry name" value="AAA_31"/>
    <property type="match status" value="1"/>
</dbReference>
<sequence length="407" mass="44714">MGDLVREDASLPDGSGVSLDALIRQDAVTLSAQLNTLRAKLFPPRSTKQLRQFSSGEAAALIGVSDAYLRQLSLAGQGPAPAIGPGGRRSYALAQVNELRQFLSISDRRSYSPRRSAGEPLQVLAVTNFKGGSGKTTTAAHLTQYLALRGYRTLAIDLDPQSSLSALFGLQPETDLDENETLYAALRYDEHRRPLREVIRRTYFDGLDLVPANLELQEFEHDTPRILARQDRDAGSPFFARLSQVLEAVEDEYDVVVIDCPPQLGFLTLGALCAATGVIVTIHPQMLDVASMGQFLFMTSDLLEVVRRAGGRLDYRFLRYLVTRYEPQDGPQAQVVGFLRTLFGDRVLTNAMLKSTAVSDAGLTKQTLYEIGRQGAVRGSYTRALEALDAVNGEIEHLIRQAWGRVA</sequence>
<feature type="domain" description="AAA" evidence="1">
    <location>
        <begin position="122"/>
        <end position="297"/>
    </location>
</feature>
<dbReference type="EMBL" id="SKBM01000011">
    <property type="protein sequence ID" value="TCZ61073.1"/>
    <property type="molecule type" value="Genomic_DNA"/>
</dbReference>
<accession>A0A4R4DLX1</accession>
<dbReference type="Proteomes" id="UP000295023">
    <property type="component" value="Unassembled WGS sequence"/>
</dbReference>
<dbReference type="OrthoDB" id="9777757at2"/>
<reference evidence="2 3" key="1">
    <citation type="submission" date="2019-03" db="EMBL/GenBank/DDBJ databases">
        <title>Paracraurococcus aquatilis NE82 genome sequence.</title>
        <authorList>
            <person name="Zhao Y."/>
            <person name="Du Z."/>
        </authorList>
    </citation>
    <scope>NUCLEOTIDE SEQUENCE [LARGE SCALE GENOMIC DNA]</scope>
    <source>
        <strain evidence="2 3">NE82</strain>
    </source>
</reference>
<dbReference type="PANTHER" id="PTHR13696:SF52">
    <property type="entry name" value="PARA FAMILY PROTEIN CT_582"/>
    <property type="match status" value="1"/>
</dbReference>
<name>A0A4R4DLX1_9PROT</name>
<dbReference type="CDD" id="cd02042">
    <property type="entry name" value="ParAB_family"/>
    <property type="match status" value="1"/>
</dbReference>
<protein>
    <submittedName>
        <fullName evidence="2">Plasmid partitioning protein RepA</fullName>
    </submittedName>
</protein>
<organism evidence="2 3">
    <name type="scientific">Roseicella aquatilis</name>
    <dbReference type="NCBI Taxonomy" id="2527868"/>
    <lineage>
        <taxon>Bacteria</taxon>
        <taxon>Pseudomonadati</taxon>
        <taxon>Pseudomonadota</taxon>
        <taxon>Alphaproteobacteria</taxon>
        <taxon>Acetobacterales</taxon>
        <taxon>Roseomonadaceae</taxon>
        <taxon>Roseicella</taxon>
    </lineage>
</organism>
<proteinExistence type="predicted"/>
<dbReference type="NCBIfam" id="NF010443">
    <property type="entry name" value="PRK13869.1"/>
    <property type="match status" value="1"/>
</dbReference>
<dbReference type="InterPro" id="IPR025669">
    <property type="entry name" value="AAA_dom"/>
</dbReference>